<reference evidence="1 2" key="1">
    <citation type="submission" date="2014-07" db="EMBL/GenBank/DDBJ databases">
        <title>Unique and conserved regions in Vibrio harveyi and related species in comparison with the shrimp pathogen Vibrio harveyi CAIM 1792.</title>
        <authorList>
            <person name="Espinoza-Valles I."/>
            <person name="Vora G."/>
            <person name="Leekitcharoenphon P."/>
            <person name="Ussery D."/>
            <person name="Hoj L."/>
            <person name="Gomez-Gil B."/>
        </authorList>
    </citation>
    <scope>NUCLEOTIDE SEQUENCE [LARGE SCALE GENOMIC DNA]</scope>
    <source>
        <strain evidence="2">CAIM 1854 / LMG 25443</strain>
    </source>
</reference>
<dbReference type="EMBL" id="JPRD01000015">
    <property type="protein sequence ID" value="KIF53373.1"/>
    <property type="molecule type" value="Genomic_DNA"/>
</dbReference>
<sequence>MTNPNNDNLFNKQDCRNEPFSSHYKEKAYPQYLSAKDYYGTLCPQAAKKLVELLDGSNWLLAPALEGCFESKAVALEFIENFPGVPLHMLLPNDTDEVVAIAVKTEEGNLFIQDDDNDYSPELVPHFSDLIRIATEFGNAFLVDIHDEQDGKETAKVHEFAPKNLIAEQNGYLGPEDAKAIIDVVSGSNWNLGTITDGMFETKQQAIQFVEANPGKPIHIIMPTNSVSGSVSVIVRAIDSKLTIQDDDQYYDCAHVTNPDGLIALATIIGNKICSGEAYKDDFGNIAHVLYYSQHVGDLAPEQPLQDTCRTLSAEEAKVLVAELIDHEIAFHCKPVTEGVEIKVSSYDAYHLVPQSNHEDQLHILDGSDSSD</sequence>
<comment type="caution">
    <text evidence="1">The sequence shown here is derived from an EMBL/GenBank/DDBJ whole genome shotgun (WGS) entry which is preliminary data.</text>
</comment>
<organism evidence="1 2">
    <name type="scientific">Vibrio owensii CAIM 1854 = LMG 25443</name>
    <dbReference type="NCBI Taxonomy" id="1229493"/>
    <lineage>
        <taxon>Bacteria</taxon>
        <taxon>Pseudomonadati</taxon>
        <taxon>Pseudomonadota</taxon>
        <taxon>Gammaproteobacteria</taxon>
        <taxon>Vibrionales</taxon>
        <taxon>Vibrionaceae</taxon>
        <taxon>Vibrio</taxon>
    </lineage>
</organism>
<proteinExistence type="predicted"/>
<gene>
    <name evidence="1" type="ORF">H735_10660</name>
</gene>
<dbReference type="Proteomes" id="UP000031586">
    <property type="component" value="Unassembled WGS sequence"/>
</dbReference>
<evidence type="ECO:0000313" key="1">
    <source>
        <dbReference type="EMBL" id="KIF53373.1"/>
    </source>
</evidence>
<dbReference type="RefSeq" id="WP_020194574.1">
    <property type="nucleotide sequence ID" value="NZ_BAOH01000005.1"/>
</dbReference>
<accession>A0A0C1VU38</accession>
<evidence type="ECO:0000313" key="2">
    <source>
        <dbReference type="Proteomes" id="UP000031586"/>
    </source>
</evidence>
<name>A0A0C1VU38_9VIBR</name>
<dbReference type="AlphaFoldDB" id="A0A0C1VU38"/>
<dbReference type="PATRIC" id="fig|1229493.5.peg.1222"/>
<protein>
    <submittedName>
        <fullName evidence="1">Uncharacterized protein</fullName>
    </submittedName>
</protein>